<sequence>MGEAWKWRRLFAWEEELVGECADRFSSIVFQGGVADRWVWKLHSSQSYMVKPAYFYLTIDECNHTEGFDHFLWLKRCGSR</sequence>
<gene>
    <name evidence="1" type="ORF">MtrunA17_Chr7g0215861</name>
</gene>
<proteinExistence type="predicted"/>
<evidence type="ECO:0000313" key="1">
    <source>
        <dbReference type="EMBL" id="RHN44118.1"/>
    </source>
</evidence>
<reference evidence="1" key="1">
    <citation type="journal article" date="2018" name="Nat. Plants">
        <title>Whole-genome landscape of Medicago truncatula symbiotic genes.</title>
        <authorList>
            <person name="Pecrix Y."/>
            <person name="Gamas P."/>
            <person name="Carrere S."/>
        </authorList>
    </citation>
    <scope>NUCLEOTIDE SEQUENCE</scope>
    <source>
        <tissue evidence="1">Leaves</tissue>
    </source>
</reference>
<comment type="caution">
    <text evidence="1">The sequence shown here is derived from an EMBL/GenBank/DDBJ whole genome shotgun (WGS) entry which is preliminary data.</text>
</comment>
<dbReference type="EMBL" id="PSQE01000007">
    <property type="protein sequence ID" value="RHN44118.1"/>
    <property type="molecule type" value="Genomic_DNA"/>
</dbReference>
<organism evidence="1">
    <name type="scientific">Medicago truncatula</name>
    <name type="common">Barrel medic</name>
    <name type="synonym">Medicago tribuloides</name>
    <dbReference type="NCBI Taxonomy" id="3880"/>
    <lineage>
        <taxon>Eukaryota</taxon>
        <taxon>Viridiplantae</taxon>
        <taxon>Streptophyta</taxon>
        <taxon>Embryophyta</taxon>
        <taxon>Tracheophyta</taxon>
        <taxon>Spermatophyta</taxon>
        <taxon>Magnoliopsida</taxon>
        <taxon>eudicotyledons</taxon>
        <taxon>Gunneridae</taxon>
        <taxon>Pentapetalae</taxon>
        <taxon>rosids</taxon>
        <taxon>fabids</taxon>
        <taxon>Fabales</taxon>
        <taxon>Fabaceae</taxon>
        <taxon>Papilionoideae</taxon>
        <taxon>50 kb inversion clade</taxon>
        <taxon>NPAAA clade</taxon>
        <taxon>Hologalegina</taxon>
        <taxon>IRL clade</taxon>
        <taxon>Trifolieae</taxon>
        <taxon>Medicago</taxon>
    </lineage>
</organism>
<protein>
    <submittedName>
        <fullName evidence="1">Uncharacterized protein</fullName>
    </submittedName>
</protein>
<dbReference type="Proteomes" id="UP000265566">
    <property type="component" value="Chromosome 7"/>
</dbReference>
<dbReference type="AlphaFoldDB" id="A0A396GUM7"/>
<dbReference type="Gramene" id="rna38178">
    <property type="protein sequence ID" value="RHN44118.1"/>
    <property type="gene ID" value="gene38178"/>
</dbReference>
<name>A0A396GUM7_MEDTR</name>
<accession>A0A396GUM7</accession>